<feature type="signal peptide" evidence="1">
    <location>
        <begin position="1"/>
        <end position="28"/>
    </location>
</feature>
<comment type="caution">
    <text evidence="2">The sequence shown here is derived from an EMBL/GenBank/DDBJ whole genome shotgun (WGS) entry which is preliminary data.</text>
</comment>
<dbReference type="EMBL" id="PDEM01000004">
    <property type="protein sequence ID" value="PHZ86744.1"/>
    <property type="molecule type" value="Genomic_DNA"/>
</dbReference>
<reference evidence="2 3" key="1">
    <citation type="submission" date="2017-10" db="EMBL/GenBank/DDBJ databases">
        <title>Frigbacter circumglobatus gen. nov. sp. nov., isolated from sediment cultured in situ.</title>
        <authorList>
            <person name="Zhao Z."/>
        </authorList>
    </citation>
    <scope>NUCLEOTIDE SEQUENCE [LARGE SCALE GENOMIC DNA]</scope>
    <source>
        <strain evidence="2 3">ZYL</strain>
    </source>
</reference>
<dbReference type="InterPro" id="IPR011990">
    <property type="entry name" value="TPR-like_helical_dom_sf"/>
</dbReference>
<proteinExistence type="predicted"/>
<evidence type="ECO:0000313" key="2">
    <source>
        <dbReference type="EMBL" id="PHZ86744.1"/>
    </source>
</evidence>
<evidence type="ECO:0000256" key="1">
    <source>
        <dbReference type="SAM" id="SignalP"/>
    </source>
</evidence>
<evidence type="ECO:0000313" key="3">
    <source>
        <dbReference type="Proteomes" id="UP000229730"/>
    </source>
</evidence>
<organism evidence="2 3">
    <name type="scientific">Paremcibacter congregatus</name>
    <dbReference type="NCBI Taxonomy" id="2043170"/>
    <lineage>
        <taxon>Bacteria</taxon>
        <taxon>Pseudomonadati</taxon>
        <taxon>Pseudomonadota</taxon>
        <taxon>Alphaproteobacteria</taxon>
        <taxon>Emcibacterales</taxon>
        <taxon>Emcibacteraceae</taxon>
        <taxon>Paremcibacter</taxon>
    </lineage>
</organism>
<keyword evidence="3" id="KW-1185">Reference proteome</keyword>
<dbReference type="Gene3D" id="1.25.40.10">
    <property type="entry name" value="Tetratricopeptide repeat domain"/>
    <property type="match status" value="1"/>
</dbReference>
<sequence length="244" mass="28538">MFVKKKSCHLFFLMLVFICYSLAPSVYAGETGWTEKKLGKVSVRATNAAAKKNWPRAIKYGEQMLEASTVLDRPGDARYINFLKNLNRYYDKAGRLIEVGSRVKKGYSLAKEYLGLTHSTTMMSRTLYYKFVISQKDYYSAILLVLENIDIAEKNTNESYKLLHYLKQLYSLYGVTGQLELEEKTILKYLTKNEQIYGTYDDDKNYTKTIWVLAQNYCRQRKLDKFKDIIIKHKLQFKCILPKP</sequence>
<dbReference type="InParanoid" id="A0A2G4YWM8"/>
<accession>A0A2G4YWM8</accession>
<keyword evidence="1" id="KW-0732">Signal</keyword>
<feature type="chain" id="PRO_5013902125" evidence="1">
    <location>
        <begin position="29"/>
        <end position="244"/>
    </location>
</feature>
<gene>
    <name evidence="2" type="ORF">CRD36_00140</name>
</gene>
<dbReference type="Proteomes" id="UP000229730">
    <property type="component" value="Unassembled WGS sequence"/>
</dbReference>
<protein>
    <submittedName>
        <fullName evidence="2">Uncharacterized protein</fullName>
    </submittedName>
</protein>
<name>A0A2G4YWM8_9PROT</name>
<dbReference type="AlphaFoldDB" id="A0A2G4YWM8"/>